<organism evidence="2 3">
    <name type="scientific">Oryza sativa subsp. japonica</name>
    <name type="common">Rice</name>
    <dbReference type="NCBI Taxonomy" id="39947"/>
    <lineage>
        <taxon>Eukaryota</taxon>
        <taxon>Viridiplantae</taxon>
        <taxon>Streptophyta</taxon>
        <taxon>Embryophyta</taxon>
        <taxon>Tracheophyta</taxon>
        <taxon>Spermatophyta</taxon>
        <taxon>Magnoliopsida</taxon>
        <taxon>Liliopsida</taxon>
        <taxon>Poales</taxon>
        <taxon>Poaceae</taxon>
        <taxon>BOP clade</taxon>
        <taxon>Oryzoideae</taxon>
        <taxon>Oryzeae</taxon>
        <taxon>Oryzinae</taxon>
        <taxon>Oryza</taxon>
        <taxon>Oryza sativa</taxon>
    </lineage>
</organism>
<sequence length="291" mass="29344">MSLVLALPFAAPPEMSPRTPLPLRVEMAQPLLHSTLVRQGSFSAAALLGSECAGAASSSTATPTTERLRTIRLLVGVKTVTVITGRPAFVFDFLPAEPYGNGGDVGNYDDDALSAAHAVDSRGAVVTRDGATFSAIAPVRGYGGGTGDDDALFTAIGPIGGGATALSCSAIFSVVVCIRGGGSDVTPHSSPVSLGTINSTVAMEDYRLASSPFPSTTTAAARDLTTASFSGGCDYAERCSTTRSIACGANGVGSRQAMRAGKEGTAAAAQREQHARQSPGAPPPTRAAGVP</sequence>
<evidence type="ECO:0000313" key="2">
    <source>
        <dbReference type="EMBL" id="BAD68935.1"/>
    </source>
</evidence>
<accession>Q5VNP0</accession>
<gene>
    <name evidence="2" type="primary">P0696E01.14</name>
</gene>
<feature type="region of interest" description="Disordered" evidence="1">
    <location>
        <begin position="258"/>
        <end position="291"/>
    </location>
</feature>
<dbReference type="Proteomes" id="UP000000763">
    <property type="component" value="Chromosome 1"/>
</dbReference>
<evidence type="ECO:0000256" key="1">
    <source>
        <dbReference type="SAM" id="MobiDB-lite"/>
    </source>
</evidence>
<evidence type="ECO:0000313" key="3">
    <source>
        <dbReference type="Proteomes" id="UP000000763"/>
    </source>
</evidence>
<dbReference type="EMBL" id="AP004367">
    <property type="protein sequence ID" value="BAD68935.1"/>
    <property type="molecule type" value="Genomic_DNA"/>
</dbReference>
<dbReference type="AlphaFoldDB" id="Q5VNP0"/>
<proteinExistence type="predicted"/>
<protein>
    <submittedName>
        <fullName evidence="2">Uncharacterized protein</fullName>
    </submittedName>
</protein>
<name>Q5VNP0_ORYSJ</name>
<reference evidence="3" key="2">
    <citation type="journal article" date="2008" name="Nucleic Acids Res.">
        <title>The rice annotation project database (RAP-DB): 2008 update.</title>
        <authorList>
            <consortium name="The rice annotation project (RAP)"/>
        </authorList>
    </citation>
    <scope>GENOME REANNOTATION</scope>
    <source>
        <strain evidence="3">cv. Nipponbare</strain>
    </source>
</reference>
<reference evidence="3" key="1">
    <citation type="journal article" date="2005" name="Nature">
        <title>The map-based sequence of the rice genome.</title>
        <authorList>
            <consortium name="International rice genome sequencing project (IRGSP)"/>
            <person name="Matsumoto T."/>
            <person name="Wu J."/>
            <person name="Kanamori H."/>
            <person name="Katayose Y."/>
            <person name="Fujisawa M."/>
            <person name="Namiki N."/>
            <person name="Mizuno H."/>
            <person name="Yamamoto K."/>
            <person name="Antonio B.A."/>
            <person name="Baba T."/>
            <person name="Sakata K."/>
            <person name="Nagamura Y."/>
            <person name="Aoki H."/>
            <person name="Arikawa K."/>
            <person name="Arita K."/>
            <person name="Bito T."/>
            <person name="Chiden Y."/>
            <person name="Fujitsuka N."/>
            <person name="Fukunaka R."/>
            <person name="Hamada M."/>
            <person name="Harada C."/>
            <person name="Hayashi A."/>
            <person name="Hijishita S."/>
            <person name="Honda M."/>
            <person name="Hosokawa S."/>
            <person name="Ichikawa Y."/>
            <person name="Idonuma A."/>
            <person name="Iijima M."/>
            <person name="Ikeda M."/>
            <person name="Ikeno M."/>
            <person name="Ito K."/>
            <person name="Ito S."/>
            <person name="Ito T."/>
            <person name="Ito Y."/>
            <person name="Ito Y."/>
            <person name="Iwabuchi A."/>
            <person name="Kamiya K."/>
            <person name="Karasawa W."/>
            <person name="Kurita K."/>
            <person name="Katagiri S."/>
            <person name="Kikuta A."/>
            <person name="Kobayashi H."/>
            <person name="Kobayashi N."/>
            <person name="Machita K."/>
            <person name="Maehara T."/>
            <person name="Masukawa M."/>
            <person name="Mizubayashi T."/>
            <person name="Mukai Y."/>
            <person name="Nagasaki H."/>
            <person name="Nagata Y."/>
            <person name="Naito S."/>
            <person name="Nakashima M."/>
            <person name="Nakama Y."/>
            <person name="Nakamichi Y."/>
            <person name="Nakamura M."/>
            <person name="Meguro A."/>
            <person name="Negishi M."/>
            <person name="Ohta I."/>
            <person name="Ohta T."/>
            <person name="Okamoto M."/>
            <person name="Ono N."/>
            <person name="Saji S."/>
            <person name="Sakaguchi M."/>
            <person name="Sakai K."/>
            <person name="Shibata M."/>
            <person name="Shimokawa T."/>
            <person name="Song J."/>
            <person name="Takazaki Y."/>
            <person name="Terasawa K."/>
            <person name="Tsugane M."/>
            <person name="Tsuji K."/>
            <person name="Ueda S."/>
            <person name="Waki K."/>
            <person name="Yamagata H."/>
            <person name="Yamamoto M."/>
            <person name="Yamamoto S."/>
            <person name="Yamane H."/>
            <person name="Yoshiki S."/>
            <person name="Yoshihara R."/>
            <person name="Yukawa K."/>
            <person name="Zhong H."/>
            <person name="Yano M."/>
            <person name="Yuan Q."/>
            <person name="Ouyang S."/>
            <person name="Liu J."/>
            <person name="Jones K.M."/>
            <person name="Gansberger K."/>
            <person name="Moffat K."/>
            <person name="Hill J."/>
            <person name="Bera J."/>
            <person name="Fadrosh D."/>
            <person name="Jin S."/>
            <person name="Johri S."/>
            <person name="Kim M."/>
            <person name="Overton L."/>
            <person name="Reardon M."/>
            <person name="Tsitrin T."/>
            <person name="Vuong H."/>
            <person name="Weaver B."/>
            <person name="Ciecko A."/>
            <person name="Tallon L."/>
            <person name="Jackson J."/>
            <person name="Pai G."/>
            <person name="Aken S.V."/>
            <person name="Utterback T."/>
            <person name="Reidmuller S."/>
            <person name="Feldblyum T."/>
            <person name="Hsiao J."/>
            <person name="Zismann V."/>
            <person name="Iobst S."/>
            <person name="de Vazeille A.R."/>
            <person name="Buell C.R."/>
            <person name="Ying K."/>
            <person name="Li Y."/>
            <person name="Lu T."/>
            <person name="Huang Y."/>
            <person name="Zhao Q."/>
            <person name="Feng Q."/>
            <person name="Zhang L."/>
            <person name="Zhu J."/>
            <person name="Weng Q."/>
            <person name="Mu J."/>
            <person name="Lu Y."/>
            <person name="Fan D."/>
            <person name="Liu Y."/>
            <person name="Guan J."/>
            <person name="Zhang Y."/>
            <person name="Yu S."/>
            <person name="Liu X."/>
            <person name="Zhang Y."/>
            <person name="Hong G."/>
            <person name="Han B."/>
            <person name="Choisne N."/>
            <person name="Demange N."/>
            <person name="Orjeda G."/>
            <person name="Samain S."/>
            <person name="Cattolico L."/>
            <person name="Pelletier E."/>
            <person name="Couloux A."/>
            <person name="Segurens B."/>
            <person name="Wincker P."/>
            <person name="D'Hont A."/>
            <person name="Scarpelli C."/>
            <person name="Weissenbach J."/>
            <person name="Salanoubat M."/>
            <person name="Quetier F."/>
            <person name="Yu Y."/>
            <person name="Kim H.R."/>
            <person name="Rambo T."/>
            <person name="Currie J."/>
            <person name="Collura K."/>
            <person name="Luo M."/>
            <person name="Yang T."/>
            <person name="Ammiraju J.S.S."/>
            <person name="Engler F."/>
            <person name="Soderlund C."/>
            <person name="Wing R.A."/>
            <person name="Palmer L.E."/>
            <person name="de la Bastide M."/>
            <person name="Spiegel L."/>
            <person name="Nascimento L."/>
            <person name="Zutavern T."/>
            <person name="O'Shaughnessy A."/>
            <person name="Dike S."/>
            <person name="Dedhia N."/>
            <person name="Preston R."/>
            <person name="Balija V."/>
            <person name="McCombie W.R."/>
            <person name="Chow T."/>
            <person name="Chen H."/>
            <person name="Chung M."/>
            <person name="Chen C."/>
            <person name="Shaw J."/>
            <person name="Wu H."/>
            <person name="Hsiao K."/>
            <person name="Chao Y."/>
            <person name="Chu M."/>
            <person name="Cheng C."/>
            <person name="Hour A."/>
            <person name="Lee P."/>
            <person name="Lin S."/>
            <person name="Lin Y."/>
            <person name="Liou J."/>
            <person name="Liu S."/>
            <person name="Hsing Y."/>
            <person name="Raghuvanshi S."/>
            <person name="Mohanty A."/>
            <person name="Bharti A.K."/>
            <person name="Gaur A."/>
            <person name="Gupta V."/>
            <person name="Kumar D."/>
            <person name="Ravi V."/>
            <person name="Vij S."/>
            <person name="Kapur A."/>
            <person name="Khurana P."/>
            <person name="Khurana P."/>
            <person name="Khurana J.P."/>
            <person name="Tyagi A.K."/>
            <person name="Gaikwad K."/>
            <person name="Singh A."/>
            <person name="Dalal V."/>
            <person name="Srivastava S."/>
            <person name="Dixit A."/>
            <person name="Pal A.K."/>
            <person name="Ghazi I.A."/>
            <person name="Yadav M."/>
            <person name="Pandit A."/>
            <person name="Bhargava A."/>
            <person name="Sureshbabu K."/>
            <person name="Batra K."/>
            <person name="Sharma T.R."/>
            <person name="Mohapatra T."/>
            <person name="Singh N.K."/>
            <person name="Messing J."/>
            <person name="Nelson A.B."/>
            <person name="Fuks G."/>
            <person name="Kavchok S."/>
            <person name="Keizer G."/>
            <person name="Linton E."/>
            <person name="Llaca V."/>
            <person name="Song R."/>
            <person name="Tanyolac B."/>
            <person name="Young S."/>
            <person name="Ho-Il K."/>
            <person name="Hahn J.H."/>
            <person name="Sangsakoo G."/>
            <person name="Vanavichit A."/>
            <person name="de Mattos Luiz.A.T."/>
            <person name="Zimmer P.D."/>
            <person name="Malone G."/>
            <person name="Dellagostin O."/>
            <person name="de Oliveira A.C."/>
            <person name="Bevan M."/>
            <person name="Bancroft I."/>
            <person name="Minx P."/>
            <person name="Cordum H."/>
            <person name="Wilson R."/>
            <person name="Cheng Z."/>
            <person name="Jin W."/>
            <person name="Jiang J."/>
            <person name="Leong S.A."/>
            <person name="Iwama H."/>
            <person name="Gojobori T."/>
            <person name="Itoh T."/>
            <person name="Niimura Y."/>
            <person name="Fujii Y."/>
            <person name="Habara T."/>
            <person name="Sakai H."/>
            <person name="Sato Y."/>
            <person name="Wilson G."/>
            <person name="Kumar K."/>
            <person name="McCouch S."/>
            <person name="Juretic N."/>
            <person name="Hoen D."/>
            <person name="Wright S."/>
            <person name="Bruskiewich R."/>
            <person name="Bureau T."/>
            <person name="Miyao A."/>
            <person name="Hirochika H."/>
            <person name="Nishikawa T."/>
            <person name="Kadowaki K."/>
            <person name="Sugiura M."/>
            <person name="Burr B."/>
            <person name="Sasaki T."/>
        </authorList>
    </citation>
    <scope>NUCLEOTIDE SEQUENCE [LARGE SCALE GENOMIC DNA]</scope>
    <source>
        <strain evidence="3">cv. Nipponbare</strain>
    </source>
</reference>